<dbReference type="OrthoDB" id="397265at2759"/>
<evidence type="ECO:0000313" key="2">
    <source>
        <dbReference type="EMBL" id="CAE7200207.1"/>
    </source>
</evidence>
<dbReference type="EMBL" id="CAJNDS010000384">
    <property type="protein sequence ID" value="CAE7200207.1"/>
    <property type="molecule type" value="Genomic_DNA"/>
</dbReference>
<organism evidence="2 3">
    <name type="scientific">Symbiodinium natans</name>
    <dbReference type="NCBI Taxonomy" id="878477"/>
    <lineage>
        <taxon>Eukaryota</taxon>
        <taxon>Sar</taxon>
        <taxon>Alveolata</taxon>
        <taxon>Dinophyceae</taxon>
        <taxon>Suessiales</taxon>
        <taxon>Symbiodiniaceae</taxon>
        <taxon>Symbiodinium</taxon>
    </lineage>
</organism>
<keyword evidence="3" id="KW-1185">Reference proteome</keyword>
<sequence>MPPAPRQARRVTSDWSHEPTATVEDLREFRKEARRLPDGDDVDTGDLVVVTEPSRSWHGRVCLTEYADAGPALWLKRVEDVQLSPGNLSVDVCTLPKKGREREAQILKLCDVVRLPWPAMRRPPKPMTEQHHLRQDWEKLSDKRFSPGRLPAAWDSMDGPSRRKYRSLSAAAIEVHQQISHWRLRMHALLK</sequence>
<feature type="non-terminal residue" evidence="2">
    <location>
        <position position="191"/>
    </location>
</feature>
<proteinExistence type="predicted"/>
<feature type="region of interest" description="Disordered" evidence="1">
    <location>
        <begin position="1"/>
        <end position="23"/>
    </location>
</feature>
<comment type="caution">
    <text evidence="2">The sequence shown here is derived from an EMBL/GenBank/DDBJ whole genome shotgun (WGS) entry which is preliminary data.</text>
</comment>
<gene>
    <name evidence="2" type="ORF">SNAT2548_LOCUS5931</name>
</gene>
<name>A0A812J858_9DINO</name>
<accession>A0A812J858</accession>
<dbReference type="AlphaFoldDB" id="A0A812J858"/>
<dbReference type="Proteomes" id="UP000604046">
    <property type="component" value="Unassembled WGS sequence"/>
</dbReference>
<protein>
    <submittedName>
        <fullName evidence="2">Uncharacterized protein</fullName>
    </submittedName>
</protein>
<evidence type="ECO:0000313" key="3">
    <source>
        <dbReference type="Proteomes" id="UP000604046"/>
    </source>
</evidence>
<reference evidence="2" key="1">
    <citation type="submission" date="2021-02" db="EMBL/GenBank/DDBJ databases">
        <authorList>
            <person name="Dougan E. K."/>
            <person name="Rhodes N."/>
            <person name="Thang M."/>
            <person name="Chan C."/>
        </authorList>
    </citation>
    <scope>NUCLEOTIDE SEQUENCE</scope>
</reference>
<evidence type="ECO:0000256" key="1">
    <source>
        <dbReference type="SAM" id="MobiDB-lite"/>
    </source>
</evidence>